<dbReference type="AlphaFoldDB" id="A0A9P4UX53"/>
<keyword evidence="3" id="KW-1185">Reference proteome</keyword>
<name>A0A9P4UX53_9PLEO</name>
<dbReference type="EMBL" id="ML996277">
    <property type="protein sequence ID" value="KAF2728503.1"/>
    <property type="molecule type" value="Genomic_DNA"/>
</dbReference>
<sequence>MSEPNSEWTPIWSEDYKQHYYRRLVGGTWEITWQQPNPSQPDKTTSLHSPTTDPTAHGRSDSKFGLDSASIYHEANTGADNLDSTSGQHTPTAFSNDLIVNEPQHTRRPSQSTYSHTSAAYSSSEAYPQGPSQQPTSQYDHTHSSSNHLRQGFSNPAAPYQYPPQGGGPQYGNYFQHSNYPGHSNYPQHNNYSQHQHYKYPQPGNYTQLGNYSQASAYSQPGSYPQQDNYSQQNRGMYDTSLSTRPGHDRGQTSYTQHHTSARSEDSYGGSRGDEDLYIQNAGPPVATLNPYTLNESLDEAFSVKHRRFFQPGKVKPLRSPSSIS</sequence>
<feature type="compositionally biased region" description="Low complexity" evidence="1">
    <location>
        <begin position="110"/>
        <end position="127"/>
    </location>
</feature>
<proteinExistence type="predicted"/>
<evidence type="ECO:0000313" key="3">
    <source>
        <dbReference type="Proteomes" id="UP000799444"/>
    </source>
</evidence>
<feature type="compositionally biased region" description="Polar residues" evidence="1">
    <location>
        <begin position="32"/>
        <end position="54"/>
    </location>
</feature>
<feature type="compositionally biased region" description="Polar residues" evidence="1">
    <location>
        <begin position="177"/>
        <end position="195"/>
    </location>
</feature>
<dbReference type="Proteomes" id="UP000799444">
    <property type="component" value="Unassembled WGS sequence"/>
</dbReference>
<gene>
    <name evidence="2" type="ORF">EJ04DRAFT_528571</name>
</gene>
<feature type="compositionally biased region" description="Polar residues" evidence="1">
    <location>
        <begin position="204"/>
        <end position="244"/>
    </location>
</feature>
<feature type="region of interest" description="Disordered" evidence="1">
    <location>
        <begin position="32"/>
        <end position="72"/>
    </location>
</feature>
<evidence type="ECO:0000256" key="1">
    <source>
        <dbReference type="SAM" id="MobiDB-lite"/>
    </source>
</evidence>
<evidence type="ECO:0000313" key="2">
    <source>
        <dbReference type="EMBL" id="KAF2728503.1"/>
    </source>
</evidence>
<reference evidence="2" key="1">
    <citation type="journal article" date="2020" name="Stud. Mycol.">
        <title>101 Dothideomycetes genomes: a test case for predicting lifestyles and emergence of pathogens.</title>
        <authorList>
            <person name="Haridas S."/>
            <person name="Albert R."/>
            <person name="Binder M."/>
            <person name="Bloem J."/>
            <person name="Labutti K."/>
            <person name="Salamov A."/>
            <person name="Andreopoulos B."/>
            <person name="Baker S."/>
            <person name="Barry K."/>
            <person name="Bills G."/>
            <person name="Bluhm B."/>
            <person name="Cannon C."/>
            <person name="Castanera R."/>
            <person name="Culley D."/>
            <person name="Daum C."/>
            <person name="Ezra D."/>
            <person name="Gonzalez J."/>
            <person name="Henrissat B."/>
            <person name="Kuo A."/>
            <person name="Liang C."/>
            <person name="Lipzen A."/>
            <person name="Lutzoni F."/>
            <person name="Magnuson J."/>
            <person name="Mondo S."/>
            <person name="Nolan M."/>
            <person name="Ohm R."/>
            <person name="Pangilinan J."/>
            <person name="Park H.-J."/>
            <person name="Ramirez L."/>
            <person name="Alfaro M."/>
            <person name="Sun H."/>
            <person name="Tritt A."/>
            <person name="Yoshinaga Y."/>
            <person name="Zwiers L.-H."/>
            <person name="Turgeon B."/>
            <person name="Goodwin S."/>
            <person name="Spatafora J."/>
            <person name="Crous P."/>
            <person name="Grigoriev I."/>
        </authorList>
    </citation>
    <scope>NUCLEOTIDE SEQUENCE</scope>
    <source>
        <strain evidence="2">CBS 125425</strain>
    </source>
</reference>
<feature type="compositionally biased region" description="Polar residues" evidence="1">
    <location>
        <begin position="130"/>
        <end position="154"/>
    </location>
</feature>
<comment type="caution">
    <text evidence="2">The sequence shown here is derived from an EMBL/GenBank/DDBJ whole genome shotgun (WGS) entry which is preliminary data.</text>
</comment>
<organism evidence="2 3">
    <name type="scientific">Polyplosphaeria fusca</name>
    <dbReference type="NCBI Taxonomy" id="682080"/>
    <lineage>
        <taxon>Eukaryota</taxon>
        <taxon>Fungi</taxon>
        <taxon>Dikarya</taxon>
        <taxon>Ascomycota</taxon>
        <taxon>Pezizomycotina</taxon>
        <taxon>Dothideomycetes</taxon>
        <taxon>Pleosporomycetidae</taxon>
        <taxon>Pleosporales</taxon>
        <taxon>Tetraplosphaeriaceae</taxon>
        <taxon>Polyplosphaeria</taxon>
    </lineage>
</organism>
<feature type="region of interest" description="Disordered" evidence="1">
    <location>
        <begin position="104"/>
        <end position="276"/>
    </location>
</feature>
<accession>A0A9P4UX53</accession>
<protein>
    <submittedName>
        <fullName evidence="2">Uncharacterized protein</fullName>
    </submittedName>
</protein>